<dbReference type="Pfam" id="PF00353">
    <property type="entry name" value="HemolysinCabind"/>
    <property type="match status" value="2"/>
</dbReference>
<name>A0A848DKI6_9PSEU</name>
<protein>
    <recommendedName>
        <fullName evidence="6">Hemolysin type calcium-binding protein</fullName>
    </recommendedName>
</protein>
<dbReference type="Proteomes" id="UP000586918">
    <property type="component" value="Unassembled WGS sequence"/>
</dbReference>
<feature type="compositionally biased region" description="Basic and acidic residues" evidence="3">
    <location>
        <begin position="183"/>
        <end position="206"/>
    </location>
</feature>
<dbReference type="InterPro" id="IPR011049">
    <property type="entry name" value="Serralysin-like_metalloprot_C"/>
</dbReference>
<keyword evidence="2" id="KW-0964">Secreted</keyword>
<evidence type="ECO:0000313" key="5">
    <source>
        <dbReference type="Proteomes" id="UP000586918"/>
    </source>
</evidence>
<dbReference type="PROSITE" id="PS00330">
    <property type="entry name" value="HEMOLYSIN_CALCIUM"/>
    <property type="match status" value="1"/>
</dbReference>
<keyword evidence="5" id="KW-1185">Reference proteome</keyword>
<dbReference type="InterPro" id="IPR001343">
    <property type="entry name" value="Hemolysn_Ca-bd"/>
</dbReference>
<sequence length="460" mass="45227">MKPRATIAALVGALTAAGVGIVTGVSGGTLASFSDTVTSSPTTIGAATVVLGRGGDGPDLRYKDLSPGRPQTVELTVGYEGSIPADLSLSLRPGKDSDLCERGKRGWKPRDGAAATLTVGSAEAVNYCSLYDGRKIELTEQAPPGSTIRARITLALSADAGTSAFGRSERAVVTVHADGGFTDRAEGGIRVDTELGRDSDGPRDRSVGQALTAAAPEGTPGAVVTDPVDPGAAARSASGYAAIELPSECAAAGMAAGDFTEVVPLDPTHPQWNAGDERGLGAGPFLILGTAGDDTIVGSEFGDCIVGGAGNDTVTGGPGNDVVIGGPGVDVLLGDGDGDLLHGGPGHDDLRGGDGADLLDGGPSRATCDVTSADRATNCLPPPAPASRPDARATPAPVDAAQVPAPEAAPVATAPSSAPPPEPAPGPETAPARQAGTSAGQESQAPAATSPVSPAETPPG</sequence>
<dbReference type="AlphaFoldDB" id="A0A848DKI6"/>
<feature type="compositionally biased region" description="Polar residues" evidence="3">
    <location>
        <begin position="435"/>
        <end position="452"/>
    </location>
</feature>
<proteinExistence type="predicted"/>
<evidence type="ECO:0008006" key="6">
    <source>
        <dbReference type="Google" id="ProtNLM"/>
    </source>
</evidence>
<comment type="caution">
    <text evidence="4">The sequence shown here is derived from an EMBL/GenBank/DDBJ whole genome shotgun (WGS) entry which is preliminary data.</text>
</comment>
<comment type="subcellular location">
    <subcellularLocation>
        <location evidence="1">Secreted</location>
    </subcellularLocation>
</comment>
<organism evidence="4 5">
    <name type="scientific">Pseudonocardia bannensis</name>
    <dbReference type="NCBI Taxonomy" id="630973"/>
    <lineage>
        <taxon>Bacteria</taxon>
        <taxon>Bacillati</taxon>
        <taxon>Actinomycetota</taxon>
        <taxon>Actinomycetes</taxon>
        <taxon>Pseudonocardiales</taxon>
        <taxon>Pseudonocardiaceae</taxon>
        <taxon>Pseudonocardia</taxon>
    </lineage>
</organism>
<feature type="compositionally biased region" description="Low complexity" evidence="3">
    <location>
        <begin position="392"/>
        <end position="416"/>
    </location>
</feature>
<accession>A0A848DKI6</accession>
<dbReference type="InterPro" id="IPR018511">
    <property type="entry name" value="Hemolysin-typ_Ca-bd_CS"/>
</dbReference>
<dbReference type="SUPFAM" id="SSF51120">
    <property type="entry name" value="beta-Roll"/>
    <property type="match status" value="1"/>
</dbReference>
<dbReference type="PRINTS" id="PR00313">
    <property type="entry name" value="CABNDNGRPT"/>
</dbReference>
<dbReference type="PANTHER" id="PTHR38340:SF1">
    <property type="entry name" value="S-LAYER PROTEIN"/>
    <property type="match status" value="1"/>
</dbReference>
<evidence type="ECO:0000256" key="1">
    <source>
        <dbReference type="ARBA" id="ARBA00004613"/>
    </source>
</evidence>
<feature type="region of interest" description="Disordered" evidence="3">
    <location>
        <begin position="183"/>
        <end position="223"/>
    </location>
</feature>
<dbReference type="InterPro" id="IPR050557">
    <property type="entry name" value="RTX_toxin/Mannuronan_C5-epim"/>
</dbReference>
<dbReference type="GO" id="GO:0005576">
    <property type="term" value="C:extracellular region"/>
    <property type="evidence" value="ECO:0007669"/>
    <property type="project" value="UniProtKB-SubCell"/>
</dbReference>
<dbReference type="Gene3D" id="2.150.10.10">
    <property type="entry name" value="Serralysin-like metalloprotease, C-terminal"/>
    <property type="match status" value="1"/>
</dbReference>
<evidence type="ECO:0000256" key="2">
    <source>
        <dbReference type="ARBA" id="ARBA00022525"/>
    </source>
</evidence>
<evidence type="ECO:0000256" key="3">
    <source>
        <dbReference type="SAM" id="MobiDB-lite"/>
    </source>
</evidence>
<feature type="compositionally biased region" description="Basic and acidic residues" evidence="3">
    <location>
        <begin position="345"/>
        <end position="354"/>
    </location>
</feature>
<reference evidence="4 5" key="1">
    <citation type="submission" date="2020-04" db="EMBL/GenBank/DDBJ databases">
        <authorList>
            <person name="Klaysubun C."/>
            <person name="Duangmal K."/>
            <person name="Lipun K."/>
        </authorList>
    </citation>
    <scope>NUCLEOTIDE SEQUENCE [LARGE SCALE GENOMIC DNA]</scope>
    <source>
        <strain evidence="4 5">DSM 45300</strain>
    </source>
</reference>
<dbReference type="GO" id="GO:0005509">
    <property type="term" value="F:calcium ion binding"/>
    <property type="evidence" value="ECO:0007669"/>
    <property type="project" value="InterPro"/>
</dbReference>
<evidence type="ECO:0000313" key="4">
    <source>
        <dbReference type="EMBL" id="NMH92981.1"/>
    </source>
</evidence>
<dbReference type="RefSeq" id="WP_169413685.1">
    <property type="nucleotide sequence ID" value="NZ_JAAXKZ010000053.1"/>
</dbReference>
<dbReference type="PANTHER" id="PTHR38340">
    <property type="entry name" value="S-LAYER PROTEIN"/>
    <property type="match status" value="1"/>
</dbReference>
<feature type="compositionally biased region" description="Pro residues" evidence="3">
    <location>
        <begin position="417"/>
        <end position="428"/>
    </location>
</feature>
<dbReference type="EMBL" id="JAAXKZ010000053">
    <property type="protein sequence ID" value="NMH92981.1"/>
    <property type="molecule type" value="Genomic_DNA"/>
</dbReference>
<gene>
    <name evidence="4" type="ORF">HF519_15650</name>
</gene>
<feature type="region of interest" description="Disordered" evidence="3">
    <location>
        <begin position="335"/>
        <end position="460"/>
    </location>
</feature>